<dbReference type="Pfam" id="PF00135">
    <property type="entry name" value="COesterase"/>
    <property type="match status" value="1"/>
</dbReference>
<organism evidence="3">
    <name type="scientific">Homalodisca liturata</name>
    <dbReference type="NCBI Taxonomy" id="320908"/>
    <lineage>
        <taxon>Eukaryota</taxon>
        <taxon>Metazoa</taxon>
        <taxon>Ecdysozoa</taxon>
        <taxon>Arthropoda</taxon>
        <taxon>Hexapoda</taxon>
        <taxon>Insecta</taxon>
        <taxon>Pterygota</taxon>
        <taxon>Neoptera</taxon>
        <taxon>Paraneoptera</taxon>
        <taxon>Hemiptera</taxon>
        <taxon>Auchenorrhyncha</taxon>
        <taxon>Membracoidea</taxon>
        <taxon>Cicadellidae</taxon>
        <taxon>Cicadellinae</taxon>
        <taxon>Proconiini</taxon>
        <taxon>Homalodisca</taxon>
    </lineage>
</organism>
<sequence>MTQNDTMLLDCMQKADIKDVIANQYVQLSYDDYTVGSSFPFLPVLDTLETSDTPFFNDTSIDNMMQQALLRAKPLITGFTTDEGILKFMDKGWQVAEGNLGAFIPPKVRDSISKAERSSLADTIKSRYYPDSVDENKIESAVRVYTDAMFSYPSLQVTRYFANLTYGYLFAYNGAWAGPPSSFSVYKMTGVGHGADLYYLLYVNGSSQYVGTCTPNLPNLQMKDQMVKWWTSFAKNGVPGLPWETISEGGYLIIDGSDPSKMNTTEFESQFYDFWANMKPQSGNSADPLSRVLCVYIINNALLSVFHHIFKV</sequence>
<dbReference type="InterPro" id="IPR050309">
    <property type="entry name" value="Type-B_Carboxylest/Lipase"/>
</dbReference>
<keyword evidence="1" id="KW-0325">Glycoprotein</keyword>
<evidence type="ECO:0000256" key="1">
    <source>
        <dbReference type="ARBA" id="ARBA00023180"/>
    </source>
</evidence>
<proteinExistence type="predicted"/>
<dbReference type="AlphaFoldDB" id="A0A1B6IKG3"/>
<reference evidence="3" key="1">
    <citation type="submission" date="2015-11" db="EMBL/GenBank/DDBJ databases">
        <title>De novo transcriptome assembly of four potential Pierce s Disease insect vectors from Arizona vineyards.</title>
        <authorList>
            <person name="Tassone E.E."/>
        </authorList>
    </citation>
    <scope>NUCLEOTIDE SEQUENCE</scope>
</reference>
<name>A0A1B6IKG3_9HEMI</name>
<dbReference type="Gene3D" id="3.40.50.1820">
    <property type="entry name" value="alpha/beta hydrolase"/>
    <property type="match status" value="1"/>
</dbReference>
<dbReference type="SUPFAM" id="SSF53474">
    <property type="entry name" value="alpha/beta-Hydrolases"/>
    <property type="match status" value="1"/>
</dbReference>
<evidence type="ECO:0000313" key="3">
    <source>
        <dbReference type="EMBL" id="JAS87403.1"/>
    </source>
</evidence>
<dbReference type="InterPro" id="IPR029058">
    <property type="entry name" value="AB_hydrolase_fold"/>
</dbReference>
<protein>
    <recommendedName>
        <fullName evidence="2">Carboxylesterase type B domain-containing protein</fullName>
    </recommendedName>
</protein>
<feature type="domain" description="Carboxylesterase type B" evidence="2">
    <location>
        <begin position="4"/>
        <end position="256"/>
    </location>
</feature>
<dbReference type="PANTHER" id="PTHR11559">
    <property type="entry name" value="CARBOXYLESTERASE"/>
    <property type="match status" value="1"/>
</dbReference>
<gene>
    <name evidence="3" type="ORF">g.3866</name>
</gene>
<dbReference type="InterPro" id="IPR002018">
    <property type="entry name" value="CarbesteraseB"/>
</dbReference>
<accession>A0A1B6IKG3</accession>
<dbReference type="EMBL" id="GECU01020303">
    <property type="protein sequence ID" value="JAS87403.1"/>
    <property type="molecule type" value="Transcribed_RNA"/>
</dbReference>
<evidence type="ECO:0000259" key="2">
    <source>
        <dbReference type="Pfam" id="PF00135"/>
    </source>
</evidence>